<dbReference type="Pfam" id="PF00319">
    <property type="entry name" value="SRF-TF"/>
    <property type="match status" value="1"/>
</dbReference>
<gene>
    <name evidence="8" type="ORF">F3Y22_tig00111005pilonHSYRG00015</name>
</gene>
<evidence type="ECO:0000259" key="6">
    <source>
        <dbReference type="PROSITE" id="PS50066"/>
    </source>
</evidence>
<evidence type="ECO:0000256" key="4">
    <source>
        <dbReference type="ARBA" id="ARBA00023163"/>
    </source>
</evidence>
<organism evidence="8 9">
    <name type="scientific">Hibiscus syriacus</name>
    <name type="common">Rose of Sharon</name>
    <dbReference type="NCBI Taxonomy" id="106335"/>
    <lineage>
        <taxon>Eukaryota</taxon>
        <taxon>Viridiplantae</taxon>
        <taxon>Streptophyta</taxon>
        <taxon>Embryophyta</taxon>
        <taxon>Tracheophyta</taxon>
        <taxon>Spermatophyta</taxon>
        <taxon>Magnoliopsida</taxon>
        <taxon>eudicotyledons</taxon>
        <taxon>Gunneridae</taxon>
        <taxon>Pentapetalae</taxon>
        <taxon>rosids</taxon>
        <taxon>malvids</taxon>
        <taxon>Malvales</taxon>
        <taxon>Malvaceae</taxon>
        <taxon>Malvoideae</taxon>
        <taxon>Hibiscus</taxon>
    </lineage>
</organism>
<dbReference type="PANTHER" id="PTHR48019">
    <property type="entry name" value="SERUM RESPONSE FACTOR HOMOLOG"/>
    <property type="match status" value="1"/>
</dbReference>
<protein>
    <submittedName>
        <fullName evidence="8">Germin-like protein 6</fullName>
    </submittedName>
</protein>
<dbReference type="PROSITE" id="PS51297">
    <property type="entry name" value="K_BOX"/>
    <property type="match status" value="1"/>
</dbReference>
<dbReference type="SMART" id="SM00432">
    <property type="entry name" value="MADS"/>
    <property type="match status" value="1"/>
</dbReference>
<comment type="subcellular location">
    <subcellularLocation>
        <location evidence="1">Nucleus</location>
    </subcellularLocation>
</comment>
<dbReference type="OrthoDB" id="988545at2759"/>
<dbReference type="PROSITE" id="PS00350">
    <property type="entry name" value="MADS_BOX_1"/>
    <property type="match status" value="1"/>
</dbReference>
<dbReference type="EMBL" id="VEPZ02001198">
    <property type="protein sequence ID" value="KAE8687934.1"/>
    <property type="molecule type" value="Genomic_DNA"/>
</dbReference>
<dbReference type="PRINTS" id="PR00404">
    <property type="entry name" value="MADSDOMAIN"/>
</dbReference>
<sequence>MGRRKVEIKRIEDKNSRQVTFSKRRSGLIKKARELSVLCDVEIALVIFSCRGRLYEFSGGKSLVKILERYHGQESEASKDDTEAVLSLTELLHMVQSRVEEPTIEQLSLMDLEKLEMQLATALRRTRARKTQLMLETILFRQEKEKFMTAENELLEREIAAMEKNEEYRSEMGIGLMSNTENHRLPQMQTLTLLT</sequence>
<dbReference type="GO" id="GO:0046983">
    <property type="term" value="F:protein dimerization activity"/>
    <property type="evidence" value="ECO:0007669"/>
    <property type="project" value="InterPro"/>
</dbReference>
<keyword evidence="3" id="KW-0238">DNA-binding</keyword>
<comment type="caution">
    <text evidence="8">The sequence shown here is derived from an EMBL/GenBank/DDBJ whole genome shotgun (WGS) entry which is preliminary data.</text>
</comment>
<keyword evidence="5" id="KW-0539">Nucleus</keyword>
<dbReference type="Pfam" id="PF01486">
    <property type="entry name" value="K-box"/>
    <property type="match status" value="1"/>
</dbReference>
<evidence type="ECO:0000313" key="9">
    <source>
        <dbReference type="Proteomes" id="UP000436088"/>
    </source>
</evidence>
<evidence type="ECO:0000256" key="2">
    <source>
        <dbReference type="ARBA" id="ARBA00023015"/>
    </source>
</evidence>
<dbReference type="CDD" id="cd00265">
    <property type="entry name" value="MADS_MEF2_like"/>
    <property type="match status" value="1"/>
</dbReference>
<keyword evidence="9" id="KW-1185">Reference proteome</keyword>
<dbReference type="PROSITE" id="PS50066">
    <property type="entry name" value="MADS_BOX_2"/>
    <property type="match status" value="1"/>
</dbReference>
<dbReference type="InterPro" id="IPR002100">
    <property type="entry name" value="TF_MADSbox"/>
</dbReference>
<dbReference type="InterPro" id="IPR050142">
    <property type="entry name" value="MADS-box/MEF2_TF"/>
</dbReference>
<dbReference type="AlphaFoldDB" id="A0A6A2Z7H2"/>
<evidence type="ECO:0000259" key="7">
    <source>
        <dbReference type="PROSITE" id="PS51297"/>
    </source>
</evidence>
<feature type="domain" description="K-box" evidence="7">
    <location>
        <begin position="75"/>
        <end position="165"/>
    </location>
</feature>
<dbReference type="InterPro" id="IPR033896">
    <property type="entry name" value="MEF2-like_N"/>
</dbReference>
<evidence type="ECO:0000256" key="3">
    <source>
        <dbReference type="ARBA" id="ARBA00023125"/>
    </source>
</evidence>
<proteinExistence type="predicted"/>
<accession>A0A6A2Z7H2</accession>
<reference evidence="8" key="1">
    <citation type="submission" date="2019-09" db="EMBL/GenBank/DDBJ databases">
        <title>Draft genome information of white flower Hibiscus syriacus.</title>
        <authorList>
            <person name="Kim Y.-M."/>
        </authorList>
    </citation>
    <scope>NUCLEOTIDE SEQUENCE [LARGE SCALE GENOMIC DNA]</scope>
    <source>
        <strain evidence="8">YM2019G1</strain>
    </source>
</reference>
<dbReference type="SUPFAM" id="SSF55455">
    <property type="entry name" value="SRF-like"/>
    <property type="match status" value="1"/>
</dbReference>
<evidence type="ECO:0000313" key="8">
    <source>
        <dbReference type="EMBL" id="KAE8687934.1"/>
    </source>
</evidence>
<dbReference type="GO" id="GO:0005634">
    <property type="term" value="C:nucleus"/>
    <property type="evidence" value="ECO:0007669"/>
    <property type="project" value="UniProtKB-SubCell"/>
</dbReference>
<dbReference type="GO" id="GO:0000977">
    <property type="term" value="F:RNA polymerase II transcription regulatory region sequence-specific DNA binding"/>
    <property type="evidence" value="ECO:0007669"/>
    <property type="project" value="InterPro"/>
</dbReference>
<dbReference type="GO" id="GO:0045944">
    <property type="term" value="P:positive regulation of transcription by RNA polymerase II"/>
    <property type="evidence" value="ECO:0007669"/>
    <property type="project" value="InterPro"/>
</dbReference>
<dbReference type="InterPro" id="IPR002487">
    <property type="entry name" value="TF_Kbox"/>
</dbReference>
<evidence type="ECO:0000256" key="1">
    <source>
        <dbReference type="ARBA" id="ARBA00004123"/>
    </source>
</evidence>
<feature type="domain" description="MADS-box" evidence="6">
    <location>
        <begin position="1"/>
        <end position="61"/>
    </location>
</feature>
<dbReference type="Gene3D" id="3.40.1810.10">
    <property type="entry name" value="Transcription factor, MADS-box"/>
    <property type="match status" value="1"/>
</dbReference>
<dbReference type="Proteomes" id="UP000436088">
    <property type="component" value="Unassembled WGS sequence"/>
</dbReference>
<name>A0A6A2Z7H2_HIBSY</name>
<evidence type="ECO:0000256" key="5">
    <source>
        <dbReference type="ARBA" id="ARBA00023242"/>
    </source>
</evidence>
<keyword evidence="4" id="KW-0804">Transcription</keyword>
<dbReference type="InterPro" id="IPR036879">
    <property type="entry name" value="TF_MADSbox_sf"/>
</dbReference>
<keyword evidence="2" id="KW-0805">Transcription regulation</keyword>
<dbReference type="GO" id="GO:0003700">
    <property type="term" value="F:DNA-binding transcription factor activity"/>
    <property type="evidence" value="ECO:0007669"/>
    <property type="project" value="InterPro"/>
</dbReference>